<dbReference type="InterPro" id="IPR010359">
    <property type="entry name" value="IrrE_HExxH"/>
</dbReference>
<name>A0AAV4LAE1_9BACL</name>
<dbReference type="Proteomes" id="UP001057291">
    <property type="component" value="Unassembled WGS sequence"/>
</dbReference>
<gene>
    <name evidence="2" type="ORF">DNHGIG_00060</name>
</gene>
<dbReference type="PANTHER" id="PTHR43236">
    <property type="entry name" value="ANTITOXIN HIGA1"/>
    <property type="match status" value="1"/>
</dbReference>
<protein>
    <submittedName>
        <fullName evidence="2">ImmA/IrrE family metallo-endopeptidase</fullName>
    </submittedName>
</protein>
<accession>A0AAV4LAE1</accession>
<dbReference type="PANTHER" id="PTHR43236:SF1">
    <property type="entry name" value="BLL7220 PROTEIN"/>
    <property type="match status" value="1"/>
</dbReference>
<dbReference type="InterPro" id="IPR052345">
    <property type="entry name" value="Rad_response_metalloprotease"/>
</dbReference>
<dbReference type="Pfam" id="PF06114">
    <property type="entry name" value="Peptidase_M78"/>
    <property type="match status" value="1"/>
</dbReference>
<dbReference type="EMBL" id="BOQE01000001">
    <property type="protein sequence ID" value="GIM44457.1"/>
    <property type="molecule type" value="Genomic_DNA"/>
</dbReference>
<reference evidence="2" key="1">
    <citation type="journal article" date="2023" name="Int. J. Syst. Evol. Microbiol.">
        <title>Collibacillus ludicampi gen. nov., sp. nov., a new soil bacterium of the family Alicyclobacillaceae.</title>
        <authorList>
            <person name="Jojima T."/>
            <person name="Ioku Y."/>
            <person name="Fukuta Y."/>
            <person name="Shirasaka N."/>
            <person name="Matsumura Y."/>
            <person name="Mori M."/>
        </authorList>
    </citation>
    <scope>NUCLEOTIDE SEQUENCE</scope>
    <source>
        <strain evidence="2">TP075</strain>
    </source>
</reference>
<evidence type="ECO:0000259" key="1">
    <source>
        <dbReference type="Pfam" id="PF06114"/>
    </source>
</evidence>
<keyword evidence="3" id="KW-1185">Reference proteome</keyword>
<evidence type="ECO:0000313" key="3">
    <source>
        <dbReference type="Proteomes" id="UP001057291"/>
    </source>
</evidence>
<comment type="caution">
    <text evidence="2">The sequence shown here is derived from an EMBL/GenBank/DDBJ whole genome shotgun (WGS) entry which is preliminary data.</text>
</comment>
<evidence type="ECO:0000313" key="2">
    <source>
        <dbReference type="EMBL" id="GIM44457.1"/>
    </source>
</evidence>
<organism evidence="2 3">
    <name type="scientific">Collibacillus ludicampi</name>
    <dbReference type="NCBI Taxonomy" id="2771369"/>
    <lineage>
        <taxon>Bacteria</taxon>
        <taxon>Bacillati</taxon>
        <taxon>Bacillota</taxon>
        <taxon>Bacilli</taxon>
        <taxon>Bacillales</taxon>
        <taxon>Alicyclobacillaceae</taxon>
        <taxon>Collibacillus</taxon>
    </lineage>
</organism>
<sequence>MQLIKGTVEKLIKKYRTNNPFEIASQRNILVLFERLGDILGYFHTYKRIPMIHINSDLNEREQRFVCAHELGHSILHRHVNTPFLRKNTLFSIDRIEREANQFALELLIPDQVIYEFQNTNMTIYELVATYGVPQDLAHLKRKQTGKPYIFNTKTEHIFPLRR</sequence>
<dbReference type="AlphaFoldDB" id="A0AAV4LAE1"/>
<feature type="domain" description="IrrE N-terminal-like" evidence="1">
    <location>
        <begin position="25"/>
        <end position="135"/>
    </location>
</feature>
<dbReference type="Gene3D" id="1.10.10.2910">
    <property type="match status" value="1"/>
</dbReference>
<proteinExistence type="predicted"/>
<dbReference type="RefSeq" id="WP_282197736.1">
    <property type="nucleotide sequence ID" value="NZ_BOQE01000001.1"/>
</dbReference>